<dbReference type="InterPro" id="IPR011008">
    <property type="entry name" value="Dimeric_a/b-barrel"/>
</dbReference>
<dbReference type="EMBL" id="UINC01002377">
    <property type="protein sequence ID" value="SUZ96039.1"/>
    <property type="molecule type" value="Genomic_DNA"/>
</dbReference>
<dbReference type="PANTHER" id="PTHR21017">
    <property type="entry name" value="NIPSNAP-RELATED"/>
    <property type="match status" value="1"/>
</dbReference>
<evidence type="ECO:0000259" key="2">
    <source>
        <dbReference type="Pfam" id="PF07978"/>
    </source>
</evidence>
<proteinExistence type="inferred from homology"/>
<dbReference type="GO" id="GO:0005739">
    <property type="term" value="C:mitochondrion"/>
    <property type="evidence" value="ECO:0007669"/>
    <property type="project" value="TreeGrafter"/>
</dbReference>
<name>A0A381RY52_9ZZZZ</name>
<dbReference type="Pfam" id="PF07978">
    <property type="entry name" value="NIPSNAP"/>
    <property type="match status" value="1"/>
</dbReference>
<dbReference type="PANTHER" id="PTHR21017:SF17">
    <property type="entry name" value="PROTEIN NIPSNAP"/>
    <property type="match status" value="1"/>
</dbReference>
<sequence length="117" mass="13439">MEMIFDHRTYTVKAGTIKKQFELYEEHGWDVQTRHLGQPIVYAGTEVGNVNTYVHIWAYADITDRARKRASMQADPGWQKYLQVSAEAGYLIAQENKILVSVPFYTPPAEFKVLDDA</sequence>
<dbReference type="AlphaFoldDB" id="A0A381RY52"/>
<dbReference type="GO" id="GO:0000423">
    <property type="term" value="P:mitophagy"/>
    <property type="evidence" value="ECO:0007669"/>
    <property type="project" value="UniProtKB-ARBA"/>
</dbReference>
<dbReference type="Gene3D" id="3.30.70.100">
    <property type="match status" value="1"/>
</dbReference>
<dbReference type="InterPro" id="IPR012577">
    <property type="entry name" value="NIPSNAP"/>
</dbReference>
<feature type="domain" description="NIPSNAP" evidence="2">
    <location>
        <begin position="7"/>
        <end position="104"/>
    </location>
</feature>
<dbReference type="InterPro" id="IPR051557">
    <property type="entry name" value="NipSnap_domain"/>
</dbReference>
<organism evidence="3">
    <name type="scientific">marine metagenome</name>
    <dbReference type="NCBI Taxonomy" id="408172"/>
    <lineage>
        <taxon>unclassified sequences</taxon>
        <taxon>metagenomes</taxon>
        <taxon>ecological metagenomes</taxon>
    </lineage>
</organism>
<reference evidence="3" key="1">
    <citation type="submission" date="2018-05" db="EMBL/GenBank/DDBJ databases">
        <authorList>
            <person name="Lanie J.A."/>
            <person name="Ng W.-L."/>
            <person name="Kazmierczak K.M."/>
            <person name="Andrzejewski T.M."/>
            <person name="Davidsen T.M."/>
            <person name="Wayne K.J."/>
            <person name="Tettelin H."/>
            <person name="Glass J.I."/>
            <person name="Rusch D."/>
            <person name="Podicherti R."/>
            <person name="Tsui H.-C.T."/>
            <person name="Winkler M.E."/>
        </authorList>
    </citation>
    <scope>NUCLEOTIDE SEQUENCE</scope>
</reference>
<evidence type="ECO:0000313" key="3">
    <source>
        <dbReference type="EMBL" id="SUZ96039.1"/>
    </source>
</evidence>
<evidence type="ECO:0000256" key="1">
    <source>
        <dbReference type="ARBA" id="ARBA00005291"/>
    </source>
</evidence>
<dbReference type="SUPFAM" id="SSF54909">
    <property type="entry name" value="Dimeric alpha+beta barrel"/>
    <property type="match status" value="1"/>
</dbReference>
<gene>
    <name evidence="3" type="ORF">METZ01_LOCUS48893</name>
</gene>
<protein>
    <recommendedName>
        <fullName evidence="2">NIPSNAP domain-containing protein</fullName>
    </recommendedName>
</protein>
<accession>A0A381RY52</accession>
<comment type="similarity">
    <text evidence="1">Belongs to the NipSnap family.</text>
</comment>